<evidence type="ECO:0000256" key="13">
    <source>
        <dbReference type="ARBA" id="ARBA00023211"/>
    </source>
</evidence>
<dbReference type="InterPro" id="IPR011761">
    <property type="entry name" value="ATP-grasp"/>
</dbReference>
<dbReference type="Pfam" id="PF25596">
    <property type="entry name" value="CPSase_L_D1"/>
    <property type="match status" value="2"/>
</dbReference>
<dbReference type="SMART" id="SM01097">
    <property type="entry name" value="CPSase_sm_chain"/>
    <property type="match status" value="1"/>
</dbReference>
<dbReference type="SUPFAM" id="SSF52440">
    <property type="entry name" value="PreATP-grasp domain"/>
    <property type="match status" value="2"/>
</dbReference>
<dbReference type="PROSITE" id="PS50975">
    <property type="entry name" value="ATP_GRASP"/>
    <property type="match status" value="2"/>
</dbReference>
<dbReference type="InterPro" id="IPR017926">
    <property type="entry name" value="GATASE"/>
</dbReference>
<reference evidence="19" key="1">
    <citation type="submission" date="2013-10" db="EMBL/GenBank/DDBJ databases">
        <title>Genomic analysis of the causative agents of coccidiosis in chickens.</title>
        <authorList>
            <person name="Reid A.J."/>
            <person name="Blake D."/>
            <person name="Billington K."/>
            <person name="Browne H."/>
            <person name="Dunn M."/>
            <person name="Hung S."/>
            <person name="Kawahara F."/>
            <person name="Miranda-Saavedra D."/>
            <person name="Mourier T."/>
            <person name="Nagra H."/>
            <person name="Otto T.D."/>
            <person name="Rawlings N."/>
            <person name="Sanchez A."/>
            <person name="Sanders M."/>
            <person name="Subramaniam C."/>
            <person name="Tay Y."/>
            <person name="Dear P."/>
            <person name="Doerig C."/>
            <person name="Gruber A."/>
            <person name="Parkinson J."/>
            <person name="Shirley M."/>
            <person name="Wan K.L."/>
            <person name="Berriman M."/>
            <person name="Tomley F."/>
            <person name="Pain A."/>
        </authorList>
    </citation>
    <scope>NUCLEOTIDE SEQUENCE [LARGE SCALE GENOMIC DNA]</scope>
    <source>
        <strain evidence="19">Houghton</strain>
    </source>
</reference>
<evidence type="ECO:0000259" key="17">
    <source>
        <dbReference type="PROSITE" id="PS50975"/>
    </source>
</evidence>
<dbReference type="InterPro" id="IPR036480">
    <property type="entry name" value="CarbP_synth_ssu_N_sf"/>
</dbReference>
<dbReference type="SUPFAM" id="SSF52021">
    <property type="entry name" value="Carbamoyl phosphate synthetase, small subunit N-terminal domain"/>
    <property type="match status" value="1"/>
</dbReference>
<evidence type="ECO:0000256" key="14">
    <source>
        <dbReference type="ARBA" id="ARBA00047359"/>
    </source>
</evidence>
<feature type="domain" description="MGS-like" evidence="18">
    <location>
        <begin position="1653"/>
        <end position="1852"/>
    </location>
</feature>
<keyword evidence="13" id="KW-0464">Manganese</keyword>
<dbReference type="OrthoDB" id="354230at2759"/>
<dbReference type="PRINTS" id="PR00096">
    <property type="entry name" value="GATASE"/>
</dbReference>
<dbReference type="Gene3D" id="3.40.50.20">
    <property type="match status" value="2"/>
</dbReference>
<dbReference type="PROSITE" id="PS51855">
    <property type="entry name" value="MGS"/>
    <property type="match status" value="1"/>
</dbReference>
<dbReference type="OMA" id="WSPFNGK"/>
<dbReference type="SUPFAM" id="SSF48108">
    <property type="entry name" value="Carbamoyl phosphate synthetase, large subunit connection domain"/>
    <property type="match status" value="1"/>
</dbReference>
<dbReference type="Pfam" id="PF02787">
    <property type="entry name" value="CPSase_L_D3"/>
    <property type="match status" value="1"/>
</dbReference>
<dbReference type="NCBIfam" id="NF009475">
    <property type="entry name" value="PRK12838.1"/>
    <property type="match status" value="1"/>
</dbReference>
<dbReference type="FunFam" id="1.10.1030.10:FF:000002">
    <property type="entry name" value="Carbamoyl-phosphate synthase large chain"/>
    <property type="match status" value="1"/>
</dbReference>
<dbReference type="GO" id="GO:0005524">
    <property type="term" value="F:ATP binding"/>
    <property type="evidence" value="ECO:0007669"/>
    <property type="project" value="UniProtKB-UniRule"/>
</dbReference>
<evidence type="ECO:0000256" key="12">
    <source>
        <dbReference type="ARBA" id="ARBA00022975"/>
    </source>
</evidence>
<dbReference type="GO" id="GO:0004087">
    <property type="term" value="F:carbamoyl-phosphate synthase (ammonia) activity"/>
    <property type="evidence" value="ECO:0007669"/>
    <property type="project" value="UniProtKB-EC"/>
</dbReference>
<reference evidence="19" key="2">
    <citation type="submission" date="2013-10" db="EMBL/GenBank/DDBJ databases">
        <authorList>
            <person name="Aslett M."/>
        </authorList>
    </citation>
    <scope>NUCLEOTIDE SEQUENCE [LARGE SCALE GENOMIC DNA]</scope>
    <source>
        <strain evidence="19">Houghton</strain>
    </source>
</reference>
<gene>
    <name evidence="19" type="ORF">ETH_00030005</name>
</gene>
<dbReference type="FunFam" id="3.30.470.20:FF:000001">
    <property type="entry name" value="Carbamoyl-phosphate synthase large chain"/>
    <property type="match status" value="1"/>
</dbReference>
<keyword evidence="10 15" id="KW-0067">ATP-binding</keyword>
<dbReference type="InterPro" id="IPR029062">
    <property type="entry name" value="Class_I_gatase-like"/>
</dbReference>
<feature type="region of interest" description="Disordered" evidence="16">
    <location>
        <begin position="1131"/>
        <end position="1189"/>
    </location>
</feature>
<dbReference type="PROSITE" id="PS00866">
    <property type="entry name" value="CPSASE_1"/>
    <property type="match status" value="2"/>
</dbReference>
<organism evidence="19 20">
    <name type="scientific">Eimeria tenella</name>
    <name type="common">Coccidian parasite</name>
    <dbReference type="NCBI Taxonomy" id="5802"/>
    <lineage>
        <taxon>Eukaryota</taxon>
        <taxon>Sar</taxon>
        <taxon>Alveolata</taxon>
        <taxon>Apicomplexa</taxon>
        <taxon>Conoidasida</taxon>
        <taxon>Coccidia</taxon>
        <taxon>Eucoccidiorida</taxon>
        <taxon>Eimeriorina</taxon>
        <taxon>Eimeriidae</taxon>
        <taxon>Eimeria</taxon>
    </lineage>
</organism>
<dbReference type="Gene3D" id="3.40.50.880">
    <property type="match status" value="1"/>
</dbReference>
<evidence type="ECO:0000256" key="7">
    <source>
        <dbReference type="ARBA" id="ARBA00022723"/>
    </source>
</evidence>
<keyword evidence="12" id="KW-0665">Pyrimidine biosynthesis</keyword>
<dbReference type="SMART" id="SM01096">
    <property type="entry name" value="CPSase_L_D3"/>
    <property type="match status" value="1"/>
</dbReference>
<dbReference type="Gene3D" id="3.30.470.20">
    <property type="entry name" value="ATP-grasp fold, B domain"/>
    <property type="match status" value="2"/>
</dbReference>
<dbReference type="PANTHER" id="PTHR11405:SF5">
    <property type="entry name" value="CAD PROTEIN"/>
    <property type="match status" value="1"/>
</dbReference>
<feature type="domain" description="ATP-grasp" evidence="17">
    <location>
        <begin position="1396"/>
        <end position="1587"/>
    </location>
</feature>
<dbReference type="InterPro" id="IPR016185">
    <property type="entry name" value="PreATP-grasp_dom_sf"/>
</dbReference>
<evidence type="ECO:0000313" key="19">
    <source>
        <dbReference type="EMBL" id="CDJ38079.1"/>
    </source>
</evidence>
<dbReference type="InterPro" id="IPR036897">
    <property type="entry name" value="CarbamoylP_synth_lsu_oligo_sf"/>
</dbReference>
<evidence type="ECO:0000256" key="1">
    <source>
        <dbReference type="ARBA" id="ARBA00001936"/>
    </source>
</evidence>
<dbReference type="InterPro" id="IPR058047">
    <property type="entry name" value="CPSase_preATP-grasp"/>
</dbReference>
<dbReference type="NCBIfam" id="TIGR01368">
    <property type="entry name" value="CPSaseIIsmall"/>
    <property type="match status" value="1"/>
</dbReference>
<dbReference type="InterPro" id="IPR005480">
    <property type="entry name" value="CPSase_lsu_oligo"/>
</dbReference>
<dbReference type="GeneID" id="25255080"/>
<evidence type="ECO:0000256" key="6">
    <source>
        <dbReference type="ARBA" id="ARBA00022605"/>
    </source>
</evidence>
<feature type="compositionally biased region" description="Basic and acidic residues" evidence="16">
    <location>
        <begin position="1147"/>
        <end position="1189"/>
    </location>
</feature>
<dbReference type="Gene3D" id="1.10.1030.10">
    <property type="entry name" value="Carbamoyl-phosphate synthetase, large subunit oligomerisation domain"/>
    <property type="match status" value="1"/>
</dbReference>
<dbReference type="GO" id="GO:0006207">
    <property type="term" value="P:'de novo' pyrimidine nucleobase biosynthetic process"/>
    <property type="evidence" value="ECO:0007669"/>
    <property type="project" value="InterPro"/>
</dbReference>
<comment type="catalytic activity">
    <reaction evidence="14">
        <text>hydrogencarbonate + NH4(+) + 2 ATP = carbamoyl phosphate + 2 ADP + phosphate + 2 H(+)</text>
        <dbReference type="Rhea" id="RHEA:18029"/>
        <dbReference type="ChEBI" id="CHEBI:15378"/>
        <dbReference type="ChEBI" id="CHEBI:17544"/>
        <dbReference type="ChEBI" id="CHEBI:28938"/>
        <dbReference type="ChEBI" id="CHEBI:30616"/>
        <dbReference type="ChEBI" id="CHEBI:43474"/>
        <dbReference type="ChEBI" id="CHEBI:58228"/>
        <dbReference type="ChEBI" id="CHEBI:456216"/>
        <dbReference type="EC" id="6.3.4.16"/>
    </reaction>
</comment>
<dbReference type="VEuPathDB" id="ToxoDB:ETH2_0601000"/>
<dbReference type="VEuPathDB" id="ToxoDB:ETH_00030005"/>
<comment type="pathway">
    <text evidence="2">Amino-acid biosynthesis; L-arginine biosynthesis.</text>
</comment>
<keyword evidence="9 15" id="KW-0547">Nucleotide-binding</keyword>
<dbReference type="InterPro" id="IPR011607">
    <property type="entry name" value="MGS-like_dom"/>
</dbReference>
<dbReference type="Pfam" id="PF00988">
    <property type="entry name" value="CPSase_sm_chain"/>
    <property type="match status" value="1"/>
</dbReference>
<dbReference type="InterPro" id="IPR035686">
    <property type="entry name" value="CPSase_GATase1"/>
</dbReference>
<dbReference type="SUPFAM" id="SSF52335">
    <property type="entry name" value="Methylglyoxal synthase-like"/>
    <property type="match status" value="1"/>
</dbReference>
<evidence type="ECO:0000256" key="3">
    <source>
        <dbReference type="ARBA" id="ARBA00009799"/>
    </source>
</evidence>
<dbReference type="RefSeq" id="XP_013228917.1">
    <property type="nucleotide sequence ID" value="XM_013373463.1"/>
</dbReference>
<evidence type="ECO:0000256" key="11">
    <source>
        <dbReference type="ARBA" id="ARBA00022842"/>
    </source>
</evidence>
<dbReference type="InterPro" id="IPR005483">
    <property type="entry name" value="CPSase_dom"/>
</dbReference>
<dbReference type="Gene3D" id="3.50.30.20">
    <property type="entry name" value="Carbamoyl-phosphate synthase small subunit, N-terminal domain"/>
    <property type="match status" value="1"/>
</dbReference>
<dbReference type="EMBL" id="HG673812">
    <property type="protein sequence ID" value="CDJ38079.1"/>
    <property type="molecule type" value="Genomic_DNA"/>
</dbReference>
<dbReference type="Pfam" id="PF00117">
    <property type="entry name" value="GATase"/>
    <property type="match status" value="1"/>
</dbReference>
<keyword evidence="5" id="KW-0436">Ligase</keyword>
<proteinExistence type="inferred from homology"/>
<dbReference type="Gene3D" id="3.40.50.1380">
    <property type="entry name" value="Methylglyoxal synthase-like domain"/>
    <property type="match status" value="1"/>
</dbReference>
<dbReference type="PRINTS" id="PR00098">
    <property type="entry name" value="CPSASE"/>
</dbReference>
<dbReference type="GO" id="GO:0046872">
    <property type="term" value="F:metal ion binding"/>
    <property type="evidence" value="ECO:0007669"/>
    <property type="project" value="UniProtKB-KW"/>
</dbReference>
<dbReference type="SUPFAM" id="SSF56059">
    <property type="entry name" value="Glutathione synthetase ATP-binding domain-like"/>
    <property type="match status" value="2"/>
</dbReference>
<dbReference type="InterPro" id="IPR005479">
    <property type="entry name" value="CPAse_ATP-bd"/>
</dbReference>
<feature type="region of interest" description="Disordered" evidence="16">
    <location>
        <begin position="1224"/>
        <end position="1248"/>
    </location>
</feature>
<name>U6KJH1_EIMTE</name>
<evidence type="ECO:0000256" key="16">
    <source>
        <dbReference type="SAM" id="MobiDB-lite"/>
    </source>
</evidence>
<evidence type="ECO:0000313" key="20">
    <source>
        <dbReference type="Proteomes" id="UP000030747"/>
    </source>
</evidence>
<dbReference type="FunFam" id="3.40.50.20:FF:000002">
    <property type="entry name" value="Carbamoyl-phosphate synthase large chain"/>
    <property type="match status" value="1"/>
</dbReference>
<sequence>MQNNSPPQLLMLQQQHQQQHQHEEQERGQPLAAAFAAAVEEALIQESPQAAKWLREPLGLNDEGCLGVLQLEDGRQFGGISFGFKTSVAGEVVFNTGMVAYPESLTDPSYSGQILTLTYPLVGNYGVPSGRRIHVMALLAADYVPAALSHWKAEKRLGEWLESERVPALWGVDTRALTIHLRESGSMLGKVVVLTESEERTVKEYLRSDTAKQSAADLLARVTAHQAVQAVLSRASSPDALMALLQQRVERAARLEAWVTALEAARDRLEFDDPNCRNLVAEVSCRQPRVYVSPMNPFCHQVKVLAVDCGMKTNIYRQFLYTDFKGCNVVLKVVPWDYDFTSDDYDGLFISNGPGDPSLCRPTIYNIAKALLQEKPVFGICLGNQLLALAAGAKTYKMKFGNRGMNQPVVDLRTTRCYMTAQNHGYAVDTATLPEDFTPLFVNANDRSNEGISHRFMPYFSVQFHPEASGGPTDTFFLFEEFIDSLRRQQQRIVARSLYTIPYQFPGGFRKVLLLGSGGLSIGQAGEFDYSGSQAIKALKEHNVFVVLVNPNIATVQTSRQMAHRVYFVPVTPQFVTEVIDRERPQGVLCSFGGQTALNCVVDLYRSGILAKYDCQVLGTPIETIIATEDRELFARKLQEIGVEVAPSAAARDLEEAVAAAKQLGYPVLIRAAFALGGLGSGFAEDETSLRRLCTDAFAHSSQVFIDRSLKGWKEIEYEVVRDAKDNCVTICNMENLDPLGIHTGDSIVVAPSQTLSNDDFFRLRECALKVIRHLGIVGECNIQYAVDPKSDKFYIVEVNARLSRSSALASKASGYPLAYIAAKLALGLDLLQLKNEVTKGTTACFEPAFDYIVTKVPRWDMKKFDDADPFMGSAMKSVGEVMAIGRTFEESLQKALRMVSGDATGFDEKLCPDMSRREGAELLSSRGRLEQELARPSANRIWALAEALARGYSVERLHELTHIDPWFLSKLEHIQQLKESLSKVSLAQLTSADLFYVKKYGFSDRQIASYVGGGPVEGLRVTEEDVWRYRKALVVEPYIKQIDTLAAEFPAQTNYLYLTYHGVEDDVEPLNTTDLPPVLGPWGGGHQESAQFTAPSAQRQQSQQQWQYQWRQQQQVLWQQWQQQHGQQQLESQQQLLHPQSQQQEQRPDGREGDAGRQDGQIEEKKEEQPVEQLREAEQLGDQQREGHDLDQQLHQGIQQQLQQQVREQLQELRELRGHLPRALGQQTQQPLQSPPPEPSRDTLRLMPGAERGQGSVLGSLCSSRQTVTTKQVEGPVICCYVVLGCGCYCIGSSVEFDWSAVSCISTLRSLGHKAIVVNCNPETVSTDYDVSDRLYFEDLTLETVSTIWDLEQPRGMIISVGGQTANNLCSALQRRGVGTNVSSIDCCEDRHKFSRLCDELRLDQPGWSEFSSLEAAREFSNKVGFPVLVRPSYVLSGAAMRVVTNDQQLREFLQVAAVVSGDNPVVISKFVSNAKEVEFDSVANNGEILNYAISEHVENAGTHSGDATLILPAQTLYVETIRRVKKIAQKLARALRVSGPFNIQFICKNNEVKIIECNLRASRTFPFISKCFGVDFIEQATKVMVGAPVTAESIHLTDLEFVCVKVPVFSFSRLRGCDPLLGVEMRSTGEVACFGADKHEAFLKAMVSAGLRLPLMRRSLMLVTGPRWSKVDFFPFALKLVKLGFTIYATEGTYNFLRKSLRGCLEAVSEETGSAQRNTEPWSSLAAPVESGEELETPPGEMVLSEIEKQIISVSKDGNSAEAGGQDLLTATDVIKRGLVELVINVPGRAHHRSVSAGYIIRRTAVDAGVPLLTDLKLASFFVESLSKKISRERGRKRFWEVRSWDEYQP</sequence>
<evidence type="ECO:0000256" key="5">
    <source>
        <dbReference type="ARBA" id="ARBA00022598"/>
    </source>
</evidence>
<evidence type="ECO:0000256" key="4">
    <source>
        <dbReference type="ARBA" id="ARBA00022571"/>
    </source>
</evidence>
<accession>U6KJH1</accession>
<dbReference type="GO" id="GO:0006221">
    <property type="term" value="P:pyrimidine nucleotide biosynthetic process"/>
    <property type="evidence" value="ECO:0007669"/>
    <property type="project" value="UniProtKB-KW"/>
</dbReference>
<comment type="cofactor">
    <cofactor evidence="1">
        <name>Mn(2+)</name>
        <dbReference type="ChEBI" id="CHEBI:29035"/>
    </cofactor>
</comment>
<dbReference type="PRINTS" id="PR00099">
    <property type="entry name" value="CPSGATASE"/>
</dbReference>
<evidence type="ECO:0000256" key="8">
    <source>
        <dbReference type="ARBA" id="ARBA00022737"/>
    </source>
</evidence>
<comment type="similarity">
    <text evidence="3">Belongs to the CarB family.</text>
</comment>
<dbReference type="SUPFAM" id="SSF52317">
    <property type="entry name" value="Class I glutamine amidotransferase-like"/>
    <property type="match status" value="1"/>
</dbReference>
<dbReference type="InterPro" id="IPR006274">
    <property type="entry name" value="CarbamoylP_synth_ssu"/>
</dbReference>
<dbReference type="GO" id="GO:0006526">
    <property type="term" value="P:L-arginine biosynthetic process"/>
    <property type="evidence" value="ECO:0007669"/>
    <property type="project" value="UniProtKB-KW"/>
</dbReference>
<evidence type="ECO:0000256" key="10">
    <source>
        <dbReference type="ARBA" id="ARBA00022840"/>
    </source>
</evidence>
<dbReference type="Pfam" id="PF02786">
    <property type="entry name" value="CPSase_L_D2"/>
    <property type="match status" value="2"/>
</dbReference>
<feature type="domain" description="ATP-grasp" evidence="17">
    <location>
        <begin position="635"/>
        <end position="827"/>
    </location>
</feature>
<dbReference type="FunFam" id="3.30.470.20:FF:000051">
    <property type="entry name" value="Carbamoyl phosphate synthetase II"/>
    <property type="match status" value="1"/>
</dbReference>
<keyword evidence="20" id="KW-1185">Reference proteome</keyword>
<dbReference type="GO" id="GO:0004088">
    <property type="term" value="F:carbamoyl-phosphate synthase (glutamine-hydrolyzing) activity"/>
    <property type="evidence" value="ECO:0007669"/>
    <property type="project" value="InterPro"/>
</dbReference>
<evidence type="ECO:0000259" key="18">
    <source>
        <dbReference type="PROSITE" id="PS51855"/>
    </source>
</evidence>
<dbReference type="PROSITE" id="PS51273">
    <property type="entry name" value="GATASE_TYPE_1"/>
    <property type="match status" value="1"/>
</dbReference>
<evidence type="ECO:0000256" key="9">
    <source>
        <dbReference type="ARBA" id="ARBA00022741"/>
    </source>
</evidence>
<feature type="compositionally biased region" description="Low complexity" evidence="16">
    <location>
        <begin position="8"/>
        <end position="18"/>
    </location>
</feature>
<feature type="compositionally biased region" description="Low complexity" evidence="16">
    <location>
        <begin position="1131"/>
        <end position="1146"/>
    </location>
</feature>
<dbReference type="NCBIfam" id="NF003671">
    <property type="entry name" value="PRK05294.1"/>
    <property type="match status" value="1"/>
</dbReference>
<evidence type="ECO:0000256" key="2">
    <source>
        <dbReference type="ARBA" id="ARBA00004730"/>
    </source>
</evidence>
<keyword evidence="8" id="KW-0677">Repeat</keyword>
<evidence type="ECO:0000256" key="15">
    <source>
        <dbReference type="PROSITE-ProRule" id="PRU00409"/>
    </source>
</evidence>
<keyword evidence="11" id="KW-0460">Magnesium</keyword>
<dbReference type="Pfam" id="PF02142">
    <property type="entry name" value="MGS"/>
    <property type="match status" value="1"/>
</dbReference>
<dbReference type="FunFam" id="3.40.50.20:FF:000001">
    <property type="entry name" value="Carbamoyl-phosphate synthase large chain"/>
    <property type="match status" value="1"/>
</dbReference>
<dbReference type="CDD" id="cd01744">
    <property type="entry name" value="GATase1_CPSase"/>
    <property type="match status" value="1"/>
</dbReference>
<protein>
    <submittedName>
        <fullName evidence="19">Carbamoyl phosphate synthetase II, putative</fullName>
    </submittedName>
</protein>
<keyword evidence="6" id="KW-0028">Amino-acid biosynthesis</keyword>
<dbReference type="InterPro" id="IPR002474">
    <property type="entry name" value="CarbamoylP_synth_ssu_N"/>
</dbReference>
<keyword evidence="7" id="KW-0479">Metal-binding</keyword>
<keyword evidence="4" id="KW-0055">Arginine biosynthesis</keyword>
<feature type="region of interest" description="Disordered" evidence="16">
    <location>
        <begin position="1070"/>
        <end position="1099"/>
    </location>
</feature>
<dbReference type="PANTHER" id="PTHR11405">
    <property type="entry name" value="CARBAMOYLTRANSFERASE FAMILY MEMBER"/>
    <property type="match status" value="1"/>
</dbReference>
<feature type="region of interest" description="Disordered" evidence="16">
    <location>
        <begin position="1"/>
        <end position="30"/>
    </location>
</feature>
<dbReference type="GO" id="GO:0005951">
    <property type="term" value="C:carbamoyl-phosphate synthase complex"/>
    <property type="evidence" value="ECO:0007669"/>
    <property type="project" value="TreeGrafter"/>
</dbReference>
<dbReference type="InterPro" id="IPR036914">
    <property type="entry name" value="MGS-like_dom_sf"/>
</dbReference>
<dbReference type="Proteomes" id="UP000030747">
    <property type="component" value="Unassembled WGS sequence"/>
</dbReference>
<dbReference type="GO" id="GO:0006541">
    <property type="term" value="P:glutamine metabolic process"/>
    <property type="evidence" value="ECO:0007669"/>
    <property type="project" value="InterPro"/>
</dbReference>
<dbReference type="HAMAP" id="MF_01209">
    <property type="entry name" value="CPSase_S_chain"/>
    <property type="match status" value="1"/>
</dbReference>
<dbReference type="PROSITE" id="PS00867">
    <property type="entry name" value="CPSASE_2"/>
    <property type="match status" value="1"/>
</dbReference>